<accession>A0A2I0WUN0</accession>
<dbReference type="PANTHER" id="PTHR31286">
    <property type="entry name" value="GLYCINE-RICH CELL WALL STRUCTURAL PROTEIN 1.8-LIKE"/>
    <property type="match status" value="1"/>
</dbReference>
<dbReference type="GO" id="GO:0008270">
    <property type="term" value="F:zinc ion binding"/>
    <property type="evidence" value="ECO:0007669"/>
    <property type="project" value="UniProtKB-KW"/>
</dbReference>
<dbReference type="GO" id="GO:0003676">
    <property type="term" value="F:nucleic acid binding"/>
    <property type="evidence" value="ECO:0007669"/>
    <property type="project" value="InterPro"/>
</dbReference>
<dbReference type="AlphaFoldDB" id="A0A2I0WUN0"/>
<dbReference type="EMBL" id="KZ502442">
    <property type="protein sequence ID" value="PKU79366.1"/>
    <property type="molecule type" value="Genomic_DNA"/>
</dbReference>
<dbReference type="Proteomes" id="UP000233837">
    <property type="component" value="Unassembled WGS sequence"/>
</dbReference>
<evidence type="ECO:0000256" key="1">
    <source>
        <dbReference type="PROSITE-ProRule" id="PRU00047"/>
    </source>
</evidence>
<keyword evidence="1" id="KW-0479">Metal-binding</keyword>
<dbReference type="Pfam" id="PF14392">
    <property type="entry name" value="zf-CCHC_4"/>
    <property type="match status" value="1"/>
</dbReference>
<keyword evidence="4" id="KW-1185">Reference proteome</keyword>
<feature type="domain" description="CCHC-type" evidence="2">
    <location>
        <begin position="59"/>
        <end position="74"/>
    </location>
</feature>
<organism evidence="3 4">
    <name type="scientific">Dendrobium catenatum</name>
    <dbReference type="NCBI Taxonomy" id="906689"/>
    <lineage>
        <taxon>Eukaryota</taxon>
        <taxon>Viridiplantae</taxon>
        <taxon>Streptophyta</taxon>
        <taxon>Embryophyta</taxon>
        <taxon>Tracheophyta</taxon>
        <taxon>Spermatophyta</taxon>
        <taxon>Magnoliopsida</taxon>
        <taxon>Liliopsida</taxon>
        <taxon>Asparagales</taxon>
        <taxon>Orchidaceae</taxon>
        <taxon>Epidendroideae</taxon>
        <taxon>Malaxideae</taxon>
        <taxon>Dendrobiinae</taxon>
        <taxon>Dendrobium</taxon>
    </lineage>
</organism>
<reference evidence="3 4" key="2">
    <citation type="journal article" date="2017" name="Nature">
        <title>The Apostasia genome and the evolution of orchids.</title>
        <authorList>
            <person name="Zhang G.Q."/>
            <person name="Liu K.W."/>
            <person name="Li Z."/>
            <person name="Lohaus R."/>
            <person name="Hsiao Y.Y."/>
            <person name="Niu S.C."/>
            <person name="Wang J.Y."/>
            <person name="Lin Y.C."/>
            <person name="Xu Q."/>
            <person name="Chen L.J."/>
            <person name="Yoshida K."/>
            <person name="Fujiwara S."/>
            <person name="Wang Z.W."/>
            <person name="Zhang Y.Q."/>
            <person name="Mitsuda N."/>
            <person name="Wang M."/>
            <person name="Liu G.H."/>
            <person name="Pecoraro L."/>
            <person name="Huang H.X."/>
            <person name="Xiao X.J."/>
            <person name="Lin M."/>
            <person name="Wu X.Y."/>
            <person name="Wu W.L."/>
            <person name="Chen Y.Y."/>
            <person name="Chang S.B."/>
            <person name="Sakamoto S."/>
            <person name="Ohme-Takagi M."/>
            <person name="Yagi M."/>
            <person name="Zeng S.J."/>
            <person name="Shen C.Y."/>
            <person name="Yeh C.M."/>
            <person name="Luo Y.B."/>
            <person name="Tsai W.C."/>
            <person name="Van de Peer Y."/>
            <person name="Liu Z.J."/>
        </authorList>
    </citation>
    <scope>NUCLEOTIDE SEQUENCE [LARGE SCALE GENOMIC DNA]</scope>
    <source>
        <tissue evidence="3">The whole plant</tissue>
    </source>
</reference>
<keyword evidence="1" id="KW-0862">Zinc</keyword>
<sequence>MVGVPMLLDGNMFQWGRREFARICVCVKLDKPLPLGVWVDSKAGRFFQNVEYEKISSFCYDCGMIGHIKMECKKAKPILKEQVTEDFSDRVDN</sequence>
<name>A0A2I0WUN0_9ASPA</name>
<evidence type="ECO:0000313" key="3">
    <source>
        <dbReference type="EMBL" id="PKU79366.1"/>
    </source>
</evidence>
<evidence type="ECO:0000259" key="2">
    <source>
        <dbReference type="PROSITE" id="PS50158"/>
    </source>
</evidence>
<dbReference type="PROSITE" id="PS50158">
    <property type="entry name" value="ZF_CCHC"/>
    <property type="match status" value="1"/>
</dbReference>
<proteinExistence type="predicted"/>
<reference evidence="3 4" key="1">
    <citation type="journal article" date="2016" name="Sci. Rep.">
        <title>The Dendrobium catenatum Lindl. genome sequence provides insights into polysaccharide synthase, floral development and adaptive evolution.</title>
        <authorList>
            <person name="Zhang G.Q."/>
            <person name="Xu Q."/>
            <person name="Bian C."/>
            <person name="Tsai W.C."/>
            <person name="Yeh C.M."/>
            <person name="Liu K.W."/>
            <person name="Yoshida K."/>
            <person name="Zhang L.S."/>
            <person name="Chang S.B."/>
            <person name="Chen F."/>
            <person name="Shi Y."/>
            <person name="Su Y.Y."/>
            <person name="Zhang Y.Q."/>
            <person name="Chen L.J."/>
            <person name="Yin Y."/>
            <person name="Lin M."/>
            <person name="Huang H."/>
            <person name="Deng H."/>
            <person name="Wang Z.W."/>
            <person name="Zhu S.L."/>
            <person name="Zhao X."/>
            <person name="Deng C."/>
            <person name="Niu S.C."/>
            <person name="Huang J."/>
            <person name="Wang M."/>
            <person name="Liu G.H."/>
            <person name="Yang H.J."/>
            <person name="Xiao X.J."/>
            <person name="Hsiao Y.Y."/>
            <person name="Wu W.L."/>
            <person name="Chen Y.Y."/>
            <person name="Mitsuda N."/>
            <person name="Ohme-Takagi M."/>
            <person name="Luo Y.B."/>
            <person name="Van de Peer Y."/>
            <person name="Liu Z.J."/>
        </authorList>
    </citation>
    <scope>NUCLEOTIDE SEQUENCE [LARGE SCALE GENOMIC DNA]</scope>
    <source>
        <tissue evidence="3">The whole plant</tissue>
    </source>
</reference>
<dbReference type="InterPro" id="IPR025836">
    <property type="entry name" value="Zn_knuckle_CX2CX4HX4C"/>
</dbReference>
<dbReference type="InterPro" id="IPR040256">
    <property type="entry name" value="At4g02000-like"/>
</dbReference>
<keyword evidence="1" id="KW-0863">Zinc-finger</keyword>
<protein>
    <recommendedName>
        <fullName evidence="2">CCHC-type domain-containing protein</fullName>
    </recommendedName>
</protein>
<dbReference type="InterPro" id="IPR001878">
    <property type="entry name" value="Znf_CCHC"/>
</dbReference>
<evidence type="ECO:0000313" key="4">
    <source>
        <dbReference type="Proteomes" id="UP000233837"/>
    </source>
</evidence>
<dbReference type="SUPFAM" id="SSF57756">
    <property type="entry name" value="Retrovirus zinc finger-like domains"/>
    <property type="match status" value="1"/>
</dbReference>
<dbReference type="PANTHER" id="PTHR31286:SF99">
    <property type="entry name" value="DUF4283 DOMAIN-CONTAINING PROTEIN"/>
    <property type="match status" value="1"/>
</dbReference>
<gene>
    <name evidence="3" type="ORF">MA16_Dca000711</name>
</gene>
<dbReference type="InterPro" id="IPR036875">
    <property type="entry name" value="Znf_CCHC_sf"/>
</dbReference>